<organism evidence="2 3">
    <name type="scientific">Delphinapterus leucas</name>
    <name type="common">Beluga whale</name>
    <dbReference type="NCBI Taxonomy" id="9749"/>
    <lineage>
        <taxon>Eukaryota</taxon>
        <taxon>Metazoa</taxon>
        <taxon>Chordata</taxon>
        <taxon>Craniata</taxon>
        <taxon>Vertebrata</taxon>
        <taxon>Euteleostomi</taxon>
        <taxon>Mammalia</taxon>
        <taxon>Eutheria</taxon>
        <taxon>Laurasiatheria</taxon>
        <taxon>Artiodactyla</taxon>
        <taxon>Whippomorpha</taxon>
        <taxon>Cetacea</taxon>
        <taxon>Odontoceti</taxon>
        <taxon>Monodontidae</taxon>
        <taxon>Delphinapterus</taxon>
    </lineage>
</organism>
<accession>A0A7F8K505</accession>
<dbReference type="RefSeq" id="XP_030617831.1">
    <property type="nucleotide sequence ID" value="XM_030761971.1"/>
</dbReference>
<sequence>MFQARDWVPDAWGRASQGSGGCPVPDHGVLAGGCLQGQGLGGLFKQGADLPAPGCSLGSLGAGLWAPQHRASSLCLYANFDIWGQGTLVTVSSGEGPPRLLRLSRGPGPWGLWLRHHCLQSHSGPGLGADRAPGGEPAESWAERPWDRGGWEGGALSRASPGPGPVCVRATRTASALGARAPRPPSPRVRWLSASSVLGWGKTSRESLARVGPSGVPGRRLLLRPSASPSRGNGTSAGGTQSEPSGFCARGRRDLGVGLRVGPGGCQGLGFLYTSQRGPWHCDHWIPGARGSWSPSPQVSPHQPSCLTFSETFLLHLGRKRGCLGLRSRGPGAAWGARKEG</sequence>
<proteinExistence type="predicted"/>
<reference evidence="3" key="1">
    <citation type="submission" date="2025-08" db="UniProtKB">
        <authorList>
            <consortium name="RefSeq"/>
        </authorList>
    </citation>
    <scope>IDENTIFICATION</scope>
    <source>
        <tissue evidence="3">Blood</tissue>
    </source>
</reference>
<dbReference type="Proteomes" id="UP000248483">
    <property type="component" value="Unplaced"/>
</dbReference>
<feature type="region of interest" description="Disordered" evidence="1">
    <location>
        <begin position="208"/>
        <end position="249"/>
    </location>
</feature>
<feature type="compositionally biased region" description="Polar residues" evidence="1">
    <location>
        <begin position="227"/>
        <end position="244"/>
    </location>
</feature>
<name>A0A7F8K505_DELLE</name>
<protein>
    <submittedName>
        <fullName evidence="3">Uncharacterized protein LOC115802914</fullName>
    </submittedName>
</protein>
<dbReference type="KEGG" id="dle:115802914"/>
<feature type="region of interest" description="Disordered" evidence="1">
    <location>
        <begin position="124"/>
        <end position="143"/>
    </location>
</feature>
<dbReference type="AlphaFoldDB" id="A0A7F8K505"/>
<gene>
    <name evidence="3" type="primary">LOC115802914</name>
</gene>
<evidence type="ECO:0000256" key="1">
    <source>
        <dbReference type="SAM" id="MobiDB-lite"/>
    </source>
</evidence>
<evidence type="ECO:0000313" key="2">
    <source>
        <dbReference type="Proteomes" id="UP000248483"/>
    </source>
</evidence>
<evidence type="ECO:0000313" key="3">
    <source>
        <dbReference type="RefSeq" id="XP_030617831.1"/>
    </source>
</evidence>
<dbReference type="InParanoid" id="A0A7F8K505"/>
<keyword evidence="2" id="KW-1185">Reference proteome</keyword>
<dbReference type="GeneID" id="115802914"/>